<organism evidence="2 3">
    <name type="scientific">Pristionchus mayeri</name>
    <dbReference type="NCBI Taxonomy" id="1317129"/>
    <lineage>
        <taxon>Eukaryota</taxon>
        <taxon>Metazoa</taxon>
        <taxon>Ecdysozoa</taxon>
        <taxon>Nematoda</taxon>
        <taxon>Chromadorea</taxon>
        <taxon>Rhabditida</taxon>
        <taxon>Rhabditina</taxon>
        <taxon>Diplogasteromorpha</taxon>
        <taxon>Diplogasteroidea</taxon>
        <taxon>Neodiplogasteridae</taxon>
        <taxon>Pristionchus</taxon>
    </lineage>
</organism>
<feature type="transmembrane region" description="Helical" evidence="1">
    <location>
        <begin position="35"/>
        <end position="58"/>
    </location>
</feature>
<protein>
    <recommendedName>
        <fullName evidence="4">G protein-coupled receptor</fullName>
    </recommendedName>
</protein>
<comment type="caution">
    <text evidence="2">The sequence shown here is derived from an EMBL/GenBank/DDBJ whole genome shotgun (WGS) entry which is preliminary data.</text>
</comment>
<accession>A0AAN5I2G1</accession>
<gene>
    <name evidence="2" type="ORF">PMAYCL1PPCAC_19230</name>
</gene>
<dbReference type="AlphaFoldDB" id="A0AAN5I2G1"/>
<dbReference type="Pfam" id="PF10326">
    <property type="entry name" value="7TM_GPCR_Str"/>
    <property type="match status" value="1"/>
</dbReference>
<feature type="transmembrane region" description="Helical" evidence="1">
    <location>
        <begin position="6"/>
        <end position="23"/>
    </location>
</feature>
<name>A0AAN5I2G1_9BILA</name>
<feature type="transmembrane region" description="Helical" evidence="1">
    <location>
        <begin position="73"/>
        <end position="93"/>
    </location>
</feature>
<reference evidence="3" key="1">
    <citation type="submission" date="2022-10" db="EMBL/GenBank/DDBJ databases">
        <title>Genome assembly of Pristionchus species.</title>
        <authorList>
            <person name="Yoshida K."/>
            <person name="Sommer R.J."/>
        </authorList>
    </citation>
    <scope>NUCLEOTIDE SEQUENCE [LARGE SCALE GENOMIC DNA]</scope>
    <source>
        <strain evidence="3">RS5460</strain>
    </source>
</reference>
<dbReference type="PANTHER" id="PTHR22943:SF248">
    <property type="entry name" value="SEVEN TM RECEPTOR"/>
    <property type="match status" value="1"/>
</dbReference>
<dbReference type="PANTHER" id="PTHR22943">
    <property type="entry name" value="7-TRANSMEMBRANE DOMAIN RECEPTOR C.ELEGANS"/>
    <property type="match status" value="1"/>
</dbReference>
<evidence type="ECO:0008006" key="4">
    <source>
        <dbReference type="Google" id="ProtNLM"/>
    </source>
</evidence>
<proteinExistence type="predicted"/>
<evidence type="ECO:0000313" key="2">
    <source>
        <dbReference type="EMBL" id="GMR49035.1"/>
    </source>
</evidence>
<dbReference type="InterPro" id="IPR019428">
    <property type="entry name" value="7TM_GPCR_serpentine_rcpt_Str"/>
</dbReference>
<evidence type="ECO:0000256" key="1">
    <source>
        <dbReference type="SAM" id="Phobius"/>
    </source>
</evidence>
<feature type="non-terminal residue" evidence="2">
    <location>
        <position position="97"/>
    </location>
</feature>
<dbReference type="Proteomes" id="UP001328107">
    <property type="component" value="Unassembled WGS sequence"/>
</dbReference>
<keyword evidence="1" id="KW-0812">Transmembrane</keyword>
<evidence type="ECO:0000313" key="3">
    <source>
        <dbReference type="Proteomes" id="UP001328107"/>
    </source>
</evidence>
<keyword evidence="3" id="KW-1185">Reference proteome</keyword>
<keyword evidence="1" id="KW-1133">Transmembrane helix</keyword>
<keyword evidence="1" id="KW-0472">Membrane</keyword>
<dbReference type="EMBL" id="BTRK01000004">
    <property type="protein sequence ID" value="GMR49035.1"/>
    <property type="molecule type" value="Genomic_DNA"/>
</dbReference>
<sequence length="97" mass="11376">MTIVLIIVIFCAVNIFRALRNNVKSKKTIALQRQLFYTLLIQFSVPFILMYSPVLLVITPTLFHFSYDLPYRLMPSFFVPFPFLDALVILIGVRDYR</sequence>